<organism evidence="4 5">
    <name type="scientific">Kribbella albertanoniae</name>
    <dbReference type="NCBI Taxonomy" id="1266829"/>
    <lineage>
        <taxon>Bacteria</taxon>
        <taxon>Bacillati</taxon>
        <taxon>Actinomycetota</taxon>
        <taxon>Actinomycetes</taxon>
        <taxon>Propionibacteriales</taxon>
        <taxon>Kribbellaceae</taxon>
        <taxon>Kribbella</taxon>
    </lineage>
</organism>
<dbReference type="Pfam" id="PF00436">
    <property type="entry name" value="SSB"/>
    <property type="match status" value="1"/>
</dbReference>
<dbReference type="InterPro" id="IPR011344">
    <property type="entry name" value="ssDNA-bd"/>
</dbReference>
<keyword evidence="3" id="KW-0175">Coiled coil</keyword>
<dbReference type="PIRSF" id="PIRSF002070">
    <property type="entry name" value="SSB"/>
    <property type="match status" value="1"/>
</dbReference>
<dbReference type="Proteomes" id="UP000295075">
    <property type="component" value="Unassembled WGS sequence"/>
</dbReference>
<dbReference type="AlphaFoldDB" id="A0A4R4QK70"/>
<dbReference type="EMBL" id="SMKA01000001">
    <property type="protein sequence ID" value="TDC35809.1"/>
    <property type="molecule type" value="Genomic_DNA"/>
</dbReference>
<evidence type="ECO:0000313" key="5">
    <source>
        <dbReference type="Proteomes" id="UP000295075"/>
    </source>
</evidence>
<dbReference type="PROSITE" id="PS50935">
    <property type="entry name" value="SSB"/>
    <property type="match status" value="1"/>
</dbReference>
<dbReference type="Gene3D" id="2.40.50.140">
    <property type="entry name" value="Nucleic acid-binding proteins"/>
    <property type="match status" value="1"/>
</dbReference>
<gene>
    <name evidence="4" type="ORF">E1261_00335</name>
</gene>
<accession>A0A4R4QK70</accession>
<feature type="coiled-coil region" evidence="3">
    <location>
        <begin position="109"/>
        <end position="136"/>
    </location>
</feature>
<dbReference type="RefSeq" id="WP_132399855.1">
    <property type="nucleotide sequence ID" value="NZ_SMKA01000001.1"/>
</dbReference>
<dbReference type="GO" id="GO:0003697">
    <property type="term" value="F:single-stranded DNA binding"/>
    <property type="evidence" value="ECO:0007669"/>
    <property type="project" value="InterPro"/>
</dbReference>
<keyword evidence="5" id="KW-1185">Reference proteome</keyword>
<proteinExistence type="predicted"/>
<evidence type="ECO:0000256" key="3">
    <source>
        <dbReference type="SAM" id="Coils"/>
    </source>
</evidence>
<dbReference type="OrthoDB" id="4179327at2"/>
<protein>
    <recommendedName>
        <fullName evidence="2">Single-stranded DNA-binding protein</fullName>
    </recommendedName>
</protein>
<name>A0A4R4QK70_9ACTN</name>
<keyword evidence="1 2" id="KW-0238">DNA-binding</keyword>
<dbReference type="GO" id="GO:0006260">
    <property type="term" value="P:DNA replication"/>
    <property type="evidence" value="ECO:0007669"/>
    <property type="project" value="InterPro"/>
</dbReference>
<evidence type="ECO:0000256" key="2">
    <source>
        <dbReference type="PIRNR" id="PIRNR002070"/>
    </source>
</evidence>
<dbReference type="InterPro" id="IPR000424">
    <property type="entry name" value="Primosome_PriB/ssb"/>
</dbReference>
<comment type="caution">
    <text evidence="4">The sequence shown here is derived from an EMBL/GenBank/DDBJ whole genome shotgun (WGS) entry which is preliminary data.</text>
</comment>
<evidence type="ECO:0000313" key="4">
    <source>
        <dbReference type="EMBL" id="TDC35809.1"/>
    </source>
</evidence>
<evidence type="ECO:0000256" key="1">
    <source>
        <dbReference type="ARBA" id="ARBA00023125"/>
    </source>
</evidence>
<reference evidence="4 5" key="1">
    <citation type="submission" date="2019-03" db="EMBL/GenBank/DDBJ databases">
        <title>Draft genome sequences of novel Actinobacteria.</title>
        <authorList>
            <person name="Sahin N."/>
            <person name="Ay H."/>
            <person name="Saygin H."/>
        </authorList>
    </citation>
    <scope>NUCLEOTIDE SEQUENCE [LARGE SCALE GENOMIC DNA]</scope>
    <source>
        <strain evidence="4 5">JCM 30547</strain>
    </source>
</reference>
<sequence length="159" mass="17248">MSNPVNHGTLVGRLARDPIRFNNSDGSQKVVFTVFADRDYKNAHGEALSDAISVEAFVRKETTFEETPFAKIHQGDKVALSTTLRMDSYVRNGENIFDLKVVVEKVTFLDSLQVTQARLAERVAAAEQTNQAARAAVPAQAKALVGAQSSPIGSELPFG</sequence>
<dbReference type="SUPFAM" id="SSF50249">
    <property type="entry name" value="Nucleic acid-binding proteins"/>
    <property type="match status" value="1"/>
</dbReference>
<dbReference type="InterPro" id="IPR012340">
    <property type="entry name" value="NA-bd_OB-fold"/>
</dbReference>